<comment type="caution">
    <text evidence="3">The sequence shown here is derived from an EMBL/GenBank/DDBJ whole genome shotgun (WGS) entry which is preliminary data.</text>
</comment>
<reference evidence="3" key="1">
    <citation type="submission" date="2021-02" db="EMBL/GenBank/DDBJ databases">
        <authorList>
            <person name="Nowell W R."/>
        </authorList>
    </citation>
    <scope>NUCLEOTIDE SEQUENCE</scope>
</reference>
<dbReference type="Proteomes" id="UP000663852">
    <property type="component" value="Unassembled WGS sequence"/>
</dbReference>
<name>A0A815TKE6_ADIRI</name>
<proteinExistence type="predicted"/>
<evidence type="ECO:0000313" key="4">
    <source>
        <dbReference type="Proteomes" id="UP000663828"/>
    </source>
</evidence>
<gene>
    <name evidence="3" type="ORF">EDS130_LOCUS42697</name>
    <name evidence="2" type="ORF">XAT740_LOCUS25578</name>
</gene>
<dbReference type="EMBL" id="CAJNOJ010000640">
    <property type="protein sequence ID" value="CAF1502126.1"/>
    <property type="molecule type" value="Genomic_DNA"/>
</dbReference>
<dbReference type="EMBL" id="CAJNOR010002035">
    <property type="protein sequence ID" value="CAF1237884.1"/>
    <property type="molecule type" value="Genomic_DNA"/>
</dbReference>
<evidence type="ECO:0000313" key="2">
    <source>
        <dbReference type="EMBL" id="CAF1237884.1"/>
    </source>
</evidence>
<dbReference type="AlphaFoldDB" id="A0A815TKE6"/>
<feature type="compositionally biased region" description="Polar residues" evidence="1">
    <location>
        <begin position="66"/>
        <end position="83"/>
    </location>
</feature>
<keyword evidence="4" id="KW-1185">Reference proteome</keyword>
<dbReference type="OrthoDB" id="10039418at2759"/>
<feature type="region of interest" description="Disordered" evidence="1">
    <location>
        <begin position="65"/>
        <end position="95"/>
    </location>
</feature>
<evidence type="ECO:0000313" key="3">
    <source>
        <dbReference type="EMBL" id="CAF1502126.1"/>
    </source>
</evidence>
<evidence type="ECO:0000256" key="1">
    <source>
        <dbReference type="SAM" id="MobiDB-lite"/>
    </source>
</evidence>
<protein>
    <submittedName>
        <fullName evidence="3">Uncharacterized protein</fullName>
    </submittedName>
</protein>
<dbReference type="Proteomes" id="UP000663828">
    <property type="component" value="Unassembled WGS sequence"/>
</dbReference>
<sequence length="456" mass="53726">MSNSNQNIADDLDNFDDIFHDYGDDADEKDDAEIDFLAYLTDPSKNTDNVDNPTEEIDIRFDTSTEQHLSQRLSQMAASTSEQDTGRKRPALTPTSPVSLMKKLKSDITDPLSSEEMPDYLLNDSRTFEQYMGESPSIEDLRQIAYFEHRSALIELHLLFWTTHLNSGTGQLLITESAAWQISKSSTRRIERARFHYWSDKLKAIILADDQVKVPNNHVTYDMCFNYVTEKIRQLRVQLTKYRTELKQRKEQLNTYFTAAIDEKIKSFVEEYGMTLRRILIESKIVVIKCDYYDRLFKSNFEYEGAYAHQLKLFEKICQSKLNKETARMEVDLLKQRIVHQHYSDLFLTFRIPEPPALLTVQDRDVRLRLQYRYNELLQRTKSDMLTIYIRTAEAKLEEYTTIYNEECAQLRGEFSATQNEVKEDRFRNIDERLKKLYDLKIRFFVEAPTAKINLI</sequence>
<evidence type="ECO:0000313" key="5">
    <source>
        <dbReference type="Proteomes" id="UP000663852"/>
    </source>
</evidence>
<accession>A0A815TKE6</accession>
<organism evidence="3 5">
    <name type="scientific">Adineta ricciae</name>
    <name type="common">Rotifer</name>
    <dbReference type="NCBI Taxonomy" id="249248"/>
    <lineage>
        <taxon>Eukaryota</taxon>
        <taxon>Metazoa</taxon>
        <taxon>Spiralia</taxon>
        <taxon>Gnathifera</taxon>
        <taxon>Rotifera</taxon>
        <taxon>Eurotatoria</taxon>
        <taxon>Bdelloidea</taxon>
        <taxon>Adinetida</taxon>
        <taxon>Adinetidae</taxon>
        <taxon>Adineta</taxon>
    </lineage>
</organism>